<feature type="chain" id="PRO_5029880164" evidence="1">
    <location>
        <begin position="27"/>
        <end position="154"/>
    </location>
</feature>
<feature type="signal peptide" evidence="1">
    <location>
        <begin position="1"/>
        <end position="26"/>
    </location>
</feature>
<reference evidence="2" key="1">
    <citation type="submission" date="2021-01" db="UniProtKB">
        <authorList>
            <consortium name="EnsemblMetazoa"/>
        </authorList>
    </citation>
    <scope>IDENTIFICATION</scope>
</reference>
<accession>A0A7M5X0I8</accession>
<name>A0A7M5X0I8_9CNID</name>
<evidence type="ECO:0000313" key="3">
    <source>
        <dbReference type="Proteomes" id="UP000594262"/>
    </source>
</evidence>
<sequence length="154" mass="17730">MCSIGYSCCAILLLLAIFGHLIVVDCAPINGGDDPCKSRRWWGCKLKQTNNGVDKDKQKEQFNNLLRGVLGELVSGMKNGRKRGYDDQELTQLFENIENKQQIEKMEKDIHQNEVEKTHRLYGYLKILYGLVDDKIKELDRNTLGQNQQQQQNT</sequence>
<keyword evidence="1" id="KW-0732">Signal</keyword>
<protein>
    <submittedName>
        <fullName evidence="2">Uncharacterized protein</fullName>
    </submittedName>
</protein>
<dbReference type="Proteomes" id="UP000594262">
    <property type="component" value="Unplaced"/>
</dbReference>
<proteinExistence type="predicted"/>
<dbReference type="EnsemblMetazoa" id="CLYHEMT015860.1">
    <property type="protein sequence ID" value="CLYHEMP015860.1"/>
    <property type="gene ID" value="CLYHEMG015860"/>
</dbReference>
<organism evidence="2 3">
    <name type="scientific">Clytia hemisphaerica</name>
    <dbReference type="NCBI Taxonomy" id="252671"/>
    <lineage>
        <taxon>Eukaryota</taxon>
        <taxon>Metazoa</taxon>
        <taxon>Cnidaria</taxon>
        <taxon>Hydrozoa</taxon>
        <taxon>Hydroidolina</taxon>
        <taxon>Leptothecata</taxon>
        <taxon>Obeliida</taxon>
        <taxon>Clytiidae</taxon>
        <taxon>Clytia</taxon>
    </lineage>
</organism>
<keyword evidence="3" id="KW-1185">Reference proteome</keyword>
<evidence type="ECO:0000256" key="1">
    <source>
        <dbReference type="SAM" id="SignalP"/>
    </source>
</evidence>
<dbReference type="AlphaFoldDB" id="A0A7M5X0I8"/>
<evidence type="ECO:0000313" key="2">
    <source>
        <dbReference type="EnsemblMetazoa" id="CLYHEMP015860.1"/>
    </source>
</evidence>